<feature type="transmembrane region" description="Helical" evidence="1">
    <location>
        <begin position="16"/>
        <end position="36"/>
    </location>
</feature>
<dbReference type="AlphaFoldDB" id="A0A1G5HZI1"/>
<evidence type="ECO:0000256" key="1">
    <source>
        <dbReference type="SAM" id="Phobius"/>
    </source>
</evidence>
<evidence type="ECO:0000313" key="3">
    <source>
        <dbReference type="EMBL" id="SCY68730.1"/>
    </source>
</evidence>
<dbReference type="Proteomes" id="UP000198870">
    <property type="component" value="Unassembled WGS sequence"/>
</dbReference>
<name>A0A1G5HZI1_9BACT</name>
<dbReference type="Pfam" id="PF14341">
    <property type="entry name" value="PilX_N"/>
    <property type="match status" value="1"/>
</dbReference>
<gene>
    <name evidence="3" type="ORF">SAMN05216233_11682</name>
</gene>
<keyword evidence="4" id="KW-1185">Reference proteome</keyword>
<accession>A0A1G5HZI1</accession>
<evidence type="ECO:0000259" key="2">
    <source>
        <dbReference type="Pfam" id="PF14341"/>
    </source>
</evidence>
<proteinExistence type="predicted"/>
<keyword evidence="1" id="KW-0472">Membrane</keyword>
<evidence type="ECO:0000313" key="4">
    <source>
        <dbReference type="Proteomes" id="UP000198870"/>
    </source>
</evidence>
<feature type="domain" description="Type 4 fimbrial biogenesis protein PilX N-terminal" evidence="2">
    <location>
        <begin position="15"/>
        <end position="64"/>
    </location>
</feature>
<keyword evidence="1" id="KW-0812">Transmembrane</keyword>
<dbReference type="RefSeq" id="WP_175469936.1">
    <property type="nucleotide sequence ID" value="NZ_FMUX01000016.1"/>
</dbReference>
<dbReference type="STRING" id="419481.SAMN05216233_11682"/>
<dbReference type="EMBL" id="FMUX01000016">
    <property type="protein sequence ID" value="SCY68730.1"/>
    <property type="molecule type" value="Genomic_DNA"/>
</dbReference>
<keyword evidence="1" id="KW-1133">Transmembrane helix</keyword>
<reference evidence="3 4" key="1">
    <citation type="submission" date="2016-10" db="EMBL/GenBank/DDBJ databases">
        <authorList>
            <person name="de Groot N.N."/>
        </authorList>
    </citation>
    <scope>NUCLEOTIDE SEQUENCE [LARGE SCALE GENOMIC DNA]</scope>
    <source>
        <strain evidence="3 4">AA1</strain>
    </source>
</reference>
<sequence length="213" mass="23015">MKRLAEKSKGRNDEGNALLIVMVLLFLVTMIGIASMNNSVVELRLAGSDRVVKRNFYNAEAGLFEAVANFERIYANEADADGNRLYPLDSATFPLRDRDPKKGGVSFASPVLDGDGIPVAWIEVRAIVLKVNRESSTLSSDADEVPSIAHIGPAPPGFDKATYRTRRYAVTSTAIDPTTYDAANPTDSLTGPTIQCGVDIGEEFDKVVHLVGL</sequence>
<dbReference type="InterPro" id="IPR025746">
    <property type="entry name" value="PilX_N_dom"/>
</dbReference>
<protein>
    <submittedName>
        <fullName evidence="3">PilX N-terminal</fullName>
    </submittedName>
</protein>
<organism evidence="3 4">
    <name type="scientific">Desulfoluna spongiiphila</name>
    <dbReference type="NCBI Taxonomy" id="419481"/>
    <lineage>
        <taxon>Bacteria</taxon>
        <taxon>Pseudomonadati</taxon>
        <taxon>Thermodesulfobacteriota</taxon>
        <taxon>Desulfobacteria</taxon>
        <taxon>Desulfobacterales</taxon>
        <taxon>Desulfolunaceae</taxon>
        <taxon>Desulfoluna</taxon>
    </lineage>
</organism>